<keyword evidence="19" id="KW-1185">Reference proteome</keyword>
<reference evidence="18 19" key="1">
    <citation type="submission" date="2019-01" db="EMBL/GenBank/DDBJ databases">
        <title>Litorilituus lipolytica sp. nov., isolated from intertidal sand of the Yellow Sea in China.</title>
        <authorList>
            <person name="Liu A."/>
        </authorList>
    </citation>
    <scope>NUCLEOTIDE SEQUENCE [LARGE SCALE GENOMIC DNA]</scope>
    <source>
        <strain evidence="18 19">RZ04</strain>
    </source>
</reference>
<proteinExistence type="inferred from homology"/>
<protein>
    <recommendedName>
        <fullName evidence="3">NADH-quinone oxidoreductase subunit G</fullName>
    </recommendedName>
    <alternativeName>
        <fullName evidence="13">NADH dehydrogenase I subunit G</fullName>
    </alternativeName>
    <alternativeName>
        <fullName evidence="14">NDH-1 subunit G</fullName>
    </alternativeName>
</protein>
<feature type="domain" description="4Fe-4S Mo/W bis-MGD-type" evidence="17">
    <location>
        <begin position="242"/>
        <end position="298"/>
    </location>
</feature>
<dbReference type="InterPro" id="IPR006657">
    <property type="entry name" value="MoPterin_dinucl-bd_dom"/>
</dbReference>
<dbReference type="SUPFAM" id="SSF53706">
    <property type="entry name" value="Formate dehydrogenase/DMSO reductase, domains 1-3"/>
    <property type="match status" value="1"/>
</dbReference>
<comment type="cofactor">
    <cofactor evidence="15">
        <name>[2Fe-2S] cluster</name>
        <dbReference type="ChEBI" id="CHEBI:190135"/>
    </cofactor>
</comment>
<keyword evidence="5" id="KW-0500">Molybdenum</keyword>
<keyword evidence="8" id="KW-0560">Oxidoreductase</keyword>
<dbReference type="GO" id="GO:0046872">
    <property type="term" value="F:metal ion binding"/>
    <property type="evidence" value="ECO:0007669"/>
    <property type="project" value="UniProtKB-KW"/>
</dbReference>
<comment type="similarity">
    <text evidence="2">In the C-terminal section; belongs to the prokaryotic molybdopterin-containing oxidoreductase family.</text>
</comment>
<dbReference type="PIRSF" id="PIRSF036643">
    <property type="entry name" value="FDH_alpha"/>
    <property type="match status" value="1"/>
</dbReference>
<dbReference type="InterPro" id="IPR041924">
    <property type="entry name" value="Formate_Dh-H_N"/>
</dbReference>
<name>A0A502KRG9_9GAMM</name>
<dbReference type="OrthoDB" id="9810782at2"/>
<dbReference type="Gene3D" id="3.40.228.10">
    <property type="entry name" value="Dimethylsulfoxide Reductase, domain 2"/>
    <property type="match status" value="1"/>
</dbReference>
<dbReference type="Gene3D" id="2.20.25.90">
    <property type="entry name" value="ADC-like domains"/>
    <property type="match status" value="1"/>
</dbReference>
<evidence type="ECO:0000256" key="1">
    <source>
        <dbReference type="ARBA" id="ARBA00001942"/>
    </source>
</evidence>
<dbReference type="InterPro" id="IPR000283">
    <property type="entry name" value="NADH_UbQ_OxRdtase_75kDa_su_CS"/>
</dbReference>
<keyword evidence="7" id="KW-0677">Repeat</keyword>
<sequence>MTDKRAFLDGVDYPIKAGETILEFSRRVQDSFNIPTLCDDSRLEPYGSCRVCSVDVALAADGPRRVMASCHTPIGDGMHVYSQSERVVKLRKNIVELVLSDLPEQQLPPKQNEHTTEFEQVVLDTGVTEVRFAKGKFSVDSVPSDEQGSIVDDSHPYMRMDLTQCIDCNRCVRACDEIQGEQVLNVAGRGFDARIIKGQDVSFDESDCVSCGACAQTCPTGAITDVFRQNLRQESSTEQSSIDKVRTICSYCGVGCNLEVSVKDNKILSIEAPKDAAVNSGHTCLKGRYAWRFYNHPDRLTKPLVRLNGALTEVSWDFAFDYLAKKMNAIKSEHGGDALAGISSARCTNEENYLLQKMMRVVLGTNNIDCCARVCHSPTAYGMQQSFGTGAATNSIDDLKETNFILLIGANPTAAHPVTGAKIKQKVLKGTPLIVLDPVKTELARYANWHIQLRPGTNVAVLNMMAYYIITEQLIDQSFVDNRTEEYLAYRDAILSLNMDELANIAGVDKNLVKEAAIAYAKASHAMSFHGLGVTEHSQGSRAIMCIADLVMLTGNIGRAGVGMNPLRGQNNVQGAADMGCQPHQGAGYLDVTKEDNIEYYKSHYGIAPNELWPTDVGYKIPEMFNAALAGDLKALWIMGEDVVQTDPNQHHVVASLSNLDLLVVQEIFLSETAKMADVVLPGSSFLEKNGTFTNGERRVQKVNAAVPPKEGCKTDGQIVVDMMNALGYQQADYHADSMLEEISQVVPFFAGITWDNLGENGLQWPVAKDGTDTQILHTEQFTRGLGKFHFYEFEESKEVEEHGAQYPFILTTSRNLEHYNAGTMTRRTANEIIVSEDVLLINPLDAKAKAIKDNSKVRLYSARGEIELTAEISEKVKSGVLFTTFHFPELMINRVTGDVTDKHTKCPEYKVVSVGIEPACS</sequence>
<dbReference type="InterPro" id="IPR006963">
    <property type="entry name" value="Mopterin_OxRdtase_4Fe-4S_dom"/>
</dbReference>
<dbReference type="Gene3D" id="2.40.40.20">
    <property type="match status" value="1"/>
</dbReference>
<evidence type="ECO:0000256" key="5">
    <source>
        <dbReference type="ARBA" id="ARBA00022505"/>
    </source>
</evidence>
<dbReference type="GO" id="GO:0003954">
    <property type="term" value="F:NADH dehydrogenase activity"/>
    <property type="evidence" value="ECO:0007669"/>
    <property type="project" value="TreeGrafter"/>
</dbReference>
<dbReference type="InterPro" id="IPR027467">
    <property type="entry name" value="MopterinOxRdtase_cofactor_BS"/>
</dbReference>
<dbReference type="SMART" id="SM00926">
    <property type="entry name" value="Molybdop_Fe4S4"/>
    <property type="match status" value="1"/>
</dbReference>
<evidence type="ECO:0000256" key="14">
    <source>
        <dbReference type="ARBA" id="ARBA00032783"/>
    </source>
</evidence>
<dbReference type="InterPro" id="IPR006655">
    <property type="entry name" value="Mopterin_OxRdtase_prok_CS"/>
</dbReference>
<dbReference type="InterPro" id="IPR017896">
    <property type="entry name" value="4Fe4S_Fe-S-bd"/>
</dbReference>
<keyword evidence="6" id="KW-0479">Metal-binding</keyword>
<dbReference type="Pfam" id="PF12838">
    <property type="entry name" value="Fer4_7"/>
    <property type="match status" value="1"/>
</dbReference>
<dbReference type="PROSITE" id="PS00641">
    <property type="entry name" value="COMPLEX1_75K_1"/>
    <property type="match status" value="1"/>
</dbReference>
<dbReference type="Pfam" id="PF13510">
    <property type="entry name" value="Fer2_4"/>
    <property type="match status" value="1"/>
</dbReference>
<evidence type="ECO:0000256" key="4">
    <source>
        <dbReference type="ARBA" id="ARBA00022485"/>
    </source>
</evidence>
<dbReference type="FunFam" id="2.20.25.90:FF:000001">
    <property type="entry name" value="Formate dehydrogenase subunit alpha"/>
    <property type="match status" value="1"/>
</dbReference>
<keyword evidence="4" id="KW-0004">4Fe-4S</keyword>
<dbReference type="InterPro" id="IPR050123">
    <property type="entry name" value="Prok_molybdopt-oxidoreductase"/>
</dbReference>
<evidence type="ECO:0000256" key="2">
    <source>
        <dbReference type="ARBA" id="ARBA00007023"/>
    </source>
</evidence>
<dbReference type="GO" id="GO:0008137">
    <property type="term" value="F:NADH dehydrogenase (ubiquinone) activity"/>
    <property type="evidence" value="ECO:0007669"/>
    <property type="project" value="InterPro"/>
</dbReference>
<dbReference type="Gene3D" id="3.40.50.740">
    <property type="match status" value="1"/>
</dbReference>
<evidence type="ECO:0000313" key="19">
    <source>
        <dbReference type="Proteomes" id="UP000315303"/>
    </source>
</evidence>
<dbReference type="PROSITE" id="PS51669">
    <property type="entry name" value="4FE4S_MOW_BIS_MGD"/>
    <property type="match status" value="1"/>
</dbReference>
<comment type="cofactor">
    <cofactor evidence="1">
        <name>Mo-bis(molybdopterin guanine dinucleotide)</name>
        <dbReference type="ChEBI" id="CHEBI:60539"/>
    </cofactor>
</comment>
<evidence type="ECO:0000256" key="12">
    <source>
        <dbReference type="ARBA" id="ARBA00026021"/>
    </source>
</evidence>
<dbReference type="NCBIfam" id="TIGR01591">
    <property type="entry name" value="Fdh-alpha"/>
    <property type="match status" value="1"/>
</dbReference>
<keyword evidence="10" id="KW-0411">Iron-sulfur</keyword>
<dbReference type="Pfam" id="PF01568">
    <property type="entry name" value="Molydop_binding"/>
    <property type="match status" value="1"/>
</dbReference>
<feature type="domain" description="4Fe-4S ferredoxin-type" evidence="16">
    <location>
        <begin position="199"/>
        <end position="228"/>
    </location>
</feature>
<dbReference type="Proteomes" id="UP000315303">
    <property type="component" value="Unassembled WGS sequence"/>
</dbReference>
<evidence type="ECO:0000259" key="16">
    <source>
        <dbReference type="PROSITE" id="PS51379"/>
    </source>
</evidence>
<dbReference type="PROSITE" id="PS00490">
    <property type="entry name" value="MOLYBDOPTERIN_PROK_2"/>
    <property type="match status" value="1"/>
</dbReference>
<dbReference type="InterPro" id="IPR006478">
    <property type="entry name" value="Formate_DH_asu"/>
</dbReference>
<dbReference type="GO" id="GO:0015942">
    <property type="term" value="P:formate metabolic process"/>
    <property type="evidence" value="ECO:0007669"/>
    <property type="project" value="InterPro"/>
</dbReference>
<dbReference type="PROSITE" id="PS51379">
    <property type="entry name" value="4FE4S_FER_2"/>
    <property type="match status" value="2"/>
</dbReference>
<dbReference type="SUPFAM" id="SSF54862">
    <property type="entry name" value="4Fe-4S ferredoxins"/>
    <property type="match status" value="1"/>
</dbReference>
<dbReference type="GO" id="GO:1990204">
    <property type="term" value="C:oxidoreductase complex"/>
    <property type="evidence" value="ECO:0007669"/>
    <property type="project" value="UniProtKB-ARBA"/>
</dbReference>
<evidence type="ECO:0000256" key="6">
    <source>
        <dbReference type="ARBA" id="ARBA00022723"/>
    </source>
</evidence>
<dbReference type="InterPro" id="IPR036010">
    <property type="entry name" value="2Fe-2S_ferredoxin-like_sf"/>
</dbReference>
<dbReference type="AlphaFoldDB" id="A0A502KRG9"/>
<evidence type="ECO:0000256" key="10">
    <source>
        <dbReference type="ARBA" id="ARBA00023014"/>
    </source>
</evidence>
<dbReference type="GO" id="GO:0043546">
    <property type="term" value="F:molybdopterin cofactor binding"/>
    <property type="evidence" value="ECO:0007669"/>
    <property type="project" value="InterPro"/>
</dbReference>
<evidence type="ECO:0000313" key="18">
    <source>
        <dbReference type="EMBL" id="TPH12949.1"/>
    </source>
</evidence>
<dbReference type="CDD" id="cd00207">
    <property type="entry name" value="fer2"/>
    <property type="match status" value="1"/>
</dbReference>
<dbReference type="GO" id="GO:0042773">
    <property type="term" value="P:ATP synthesis coupled electron transport"/>
    <property type="evidence" value="ECO:0007669"/>
    <property type="project" value="InterPro"/>
</dbReference>
<dbReference type="GO" id="GO:0051539">
    <property type="term" value="F:4 iron, 4 sulfur cluster binding"/>
    <property type="evidence" value="ECO:0007669"/>
    <property type="project" value="UniProtKB-KW"/>
</dbReference>
<evidence type="ECO:0000259" key="17">
    <source>
        <dbReference type="PROSITE" id="PS51669"/>
    </source>
</evidence>
<evidence type="ECO:0000256" key="11">
    <source>
        <dbReference type="ARBA" id="ARBA00023075"/>
    </source>
</evidence>
<dbReference type="Pfam" id="PF00384">
    <property type="entry name" value="Molybdopterin"/>
    <property type="match status" value="1"/>
</dbReference>
<keyword evidence="11" id="KW-0830">Ubiquinone</keyword>
<evidence type="ECO:0000256" key="7">
    <source>
        <dbReference type="ARBA" id="ARBA00022737"/>
    </source>
</evidence>
<dbReference type="PROSITE" id="PS00551">
    <property type="entry name" value="MOLYBDOPTERIN_PROK_1"/>
    <property type="match status" value="1"/>
</dbReference>
<feature type="domain" description="4Fe-4S ferredoxin-type" evidence="16">
    <location>
        <begin position="156"/>
        <end position="175"/>
    </location>
</feature>
<dbReference type="InterPro" id="IPR006656">
    <property type="entry name" value="Mopterin_OxRdtase"/>
</dbReference>
<dbReference type="EMBL" id="SAWY01000038">
    <property type="protein sequence ID" value="TPH12949.1"/>
    <property type="molecule type" value="Genomic_DNA"/>
</dbReference>
<evidence type="ECO:0000256" key="8">
    <source>
        <dbReference type="ARBA" id="ARBA00023002"/>
    </source>
</evidence>
<gene>
    <name evidence="18" type="ORF">EPA86_15805</name>
</gene>
<organism evidence="18 19">
    <name type="scientific">Litorilituus lipolyticus</name>
    <dbReference type="NCBI Taxonomy" id="2491017"/>
    <lineage>
        <taxon>Bacteria</taxon>
        <taxon>Pseudomonadati</taxon>
        <taxon>Pseudomonadota</taxon>
        <taxon>Gammaproteobacteria</taxon>
        <taxon>Alteromonadales</taxon>
        <taxon>Colwelliaceae</taxon>
        <taxon>Litorilituus</taxon>
    </lineage>
</organism>
<comment type="subunit">
    <text evidence="12">Composed of 13 different subunits. Subunits NuoCD, E, F, and G constitute the peripheral sector of the complex.</text>
</comment>
<accession>A0A502KRG9</accession>
<comment type="caution">
    <text evidence="18">The sequence shown here is derived from an EMBL/GenBank/DDBJ whole genome shotgun (WGS) entry which is preliminary data.</text>
</comment>
<dbReference type="SUPFAM" id="SSF50692">
    <property type="entry name" value="ADC-like"/>
    <property type="match status" value="1"/>
</dbReference>
<dbReference type="SUPFAM" id="SSF54292">
    <property type="entry name" value="2Fe-2S ferredoxin-like"/>
    <property type="match status" value="1"/>
</dbReference>
<keyword evidence="9" id="KW-0408">Iron</keyword>
<evidence type="ECO:0000256" key="3">
    <source>
        <dbReference type="ARBA" id="ARBA00019902"/>
    </source>
</evidence>
<evidence type="ECO:0000256" key="9">
    <source>
        <dbReference type="ARBA" id="ARBA00023004"/>
    </source>
</evidence>
<dbReference type="InterPro" id="IPR017900">
    <property type="entry name" value="4Fe4S_Fe_S_CS"/>
</dbReference>
<dbReference type="InterPro" id="IPR001041">
    <property type="entry name" value="2Fe-2S_ferredoxin-type"/>
</dbReference>
<dbReference type="PANTHER" id="PTHR43105:SF14">
    <property type="entry name" value="FORMATE DEHYDROGENASE H"/>
    <property type="match status" value="1"/>
</dbReference>
<evidence type="ECO:0000256" key="13">
    <source>
        <dbReference type="ARBA" id="ARBA00031577"/>
    </source>
</evidence>
<dbReference type="Gene3D" id="3.10.20.740">
    <property type="match status" value="1"/>
</dbReference>
<dbReference type="PROSITE" id="PS00198">
    <property type="entry name" value="4FE4S_FER_1"/>
    <property type="match status" value="1"/>
</dbReference>
<evidence type="ECO:0000256" key="15">
    <source>
        <dbReference type="ARBA" id="ARBA00034078"/>
    </source>
</evidence>
<dbReference type="FunFam" id="3.30.70.20:FF:000035">
    <property type="entry name" value="Iron hydrogenase 1"/>
    <property type="match status" value="1"/>
</dbReference>
<dbReference type="CDD" id="cd02753">
    <property type="entry name" value="MopB_Formate-Dh-H"/>
    <property type="match status" value="1"/>
</dbReference>
<dbReference type="GO" id="GO:0008863">
    <property type="term" value="F:formate dehydrogenase (NAD+) activity"/>
    <property type="evidence" value="ECO:0007669"/>
    <property type="project" value="InterPro"/>
</dbReference>
<dbReference type="GO" id="GO:0016020">
    <property type="term" value="C:membrane"/>
    <property type="evidence" value="ECO:0007669"/>
    <property type="project" value="InterPro"/>
</dbReference>
<dbReference type="PANTHER" id="PTHR43105">
    <property type="entry name" value="RESPIRATORY NITRATE REDUCTASE"/>
    <property type="match status" value="1"/>
</dbReference>
<dbReference type="Pfam" id="PF04879">
    <property type="entry name" value="Molybdop_Fe4S4"/>
    <property type="match status" value="1"/>
</dbReference>
<dbReference type="Gene3D" id="3.30.70.20">
    <property type="match status" value="1"/>
</dbReference>
<dbReference type="InterPro" id="IPR009010">
    <property type="entry name" value="Asp_de-COase-like_dom_sf"/>
</dbReference>